<name>A0A0A9HRX7_ARUDO</name>
<protein>
    <submittedName>
        <fullName evidence="1">Uncharacterized protein</fullName>
    </submittedName>
</protein>
<evidence type="ECO:0000313" key="1">
    <source>
        <dbReference type="EMBL" id="JAE35653.1"/>
    </source>
</evidence>
<sequence>MKQHTMSNQGVTSQLAQHYLHCSSCVFSWL</sequence>
<reference evidence="1" key="1">
    <citation type="submission" date="2014-09" db="EMBL/GenBank/DDBJ databases">
        <authorList>
            <person name="Magalhaes I.L.F."/>
            <person name="Oliveira U."/>
            <person name="Santos F.R."/>
            <person name="Vidigal T.H.D.A."/>
            <person name="Brescovit A.D."/>
            <person name="Santos A.J."/>
        </authorList>
    </citation>
    <scope>NUCLEOTIDE SEQUENCE</scope>
    <source>
        <tissue evidence="1">Shoot tissue taken approximately 20 cm above the soil surface</tissue>
    </source>
</reference>
<dbReference type="AlphaFoldDB" id="A0A0A9HRX7"/>
<reference evidence="1" key="2">
    <citation type="journal article" date="2015" name="Data Brief">
        <title>Shoot transcriptome of the giant reed, Arundo donax.</title>
        <authorList>
            <person name="Barrero R.A."/>
            <person name="Guerrero F.D."/>
            <person name="Moolhuijzen P."/>
            <person name="Goolsby J.A."/>
            <person name="Tidwell J."/>
            <person name="Bellgard S.E."/>
            <person name="Bellgard M.I."/>
        </authorList>
    </citation>
    <scope>NUCLEOTIDE SEQUENCE</scope>
    <source>
        <tissue evidence="1">Shoot tissue taken approximately 20 cm above the soil surface</tissue>
    </source>
</reference>
<proteinExistence type="predicted"/>
<dbReference type="EMBL" id="GBRH01162243">
    <property type="protein sequence ID" value="JAE35653.1"/>
    <property type="molecule type" value="Transcribed_RNA"/>
</dbReference>
<accession>A0A0A9HRX7</accession>
<organism evidence="1">
    <name type="scientific">Arundo donax</name>
    <name type="common">Giant reed</name>
    <name type="synonym">Donax arundinaceus</name>
    <dbReference type="NCBI Taxonomy" id="35708"/>
    <lineage>
        <taxon>Eukaryota</taxon>
        <taxon>Viridiplantae</taxon>
        <taxon>Streptophyta</taxon>
        <taxon>Embryophyta</taxon>
        <taxon>Tracheophyta</taxon>
        <taxon>Spermatophyta</taxon>
        <taxon>Magnoliopsida</taxon>
        <taxon>Liliopsida</taxon>
        <taxon>Poales</taxon>
        <taxon>Poaceae</taxon>
        <taxon>PACMAD clade</taxon>
        <taxon>Arundinoideae</taxon>
        <taxon>Arundineae</taxon>
        <taxon>Arundo</taxon>
    </lineage>
</organism>